<dbReference type="SMART" id="SM00922">
    <property type="entry name" value="MR_MLE"/>
    <property type="match status" value="1"/>
</dbReference>
<dbReference type="GO" id="GO:0016854">
    <property type="term" value="F:racemase and epimerase activity"/>
    <property type="evidence" value="ECO:0007669"/>
    <property type="project" value="UniProtKB-ARBA"/>
</dbReference>
<feature type="domain" description="Mandelate racemase/muconate lactonizing enzyme C-terminal" evidence="4">
    <location>
        <begin position="152"/>
        <end position="249"/>
    </location>
</feature>
<evidence type="ECO:0000256" key="1">
    <source>
        <dbReference type="ARBA" id="ARBA00008031"/>
    </source>
</evidence>
<dbReference type="SFLD" id="SFLDF00009">
    <property type="entry name" value="o-succinylbenzoate_synthase"/>
    <property type="match status" value="1"/>
</dbReference>
<evidence type="ECO:0000259" key="4">
    <source>
        <dbReference type="SMART" id="SM00922"/>
    </source>
</evidence>
<dbReference type="PANTHER" id="PTHR48073">
    <property type="entry name" value="O-SUCCINYLBENZOATE SYNTHASE-RELATED"/>
    <property type="match status" value="1"/>
</dbReference>
<reference evidence="5 6" key="1">
    <citation type="submission" date="2019-08" db="EMBL/GenBank/DDBJ databases">
        <authorList>
            <person name="Dong K."/>
        </authorList>
    </citation>
    <scope>NUCLEOTIDE SEQUENCE [LARGE SCALE GENOMIC DNA]</scope>
    <source>
        <strain evidence="5 6">JCM14558</strain>
    </source>
</reference>
<dbReference type="InterPro" id="IPR013341">
    <property type="entry name" value="Mandelate_racemase_N_dom"/>
</dbReference>
<dbReference type="SUPFAM" id="SSF54826">
    <property type="entry name" value="Enolase N-terminal domain-like"/>
    <property type="match status" value="1"/>
</dbReference>
<dbReference type="Pfam" id="PF02746">
    <property type="entry name" value="MR_MLE_N"/>
    <property type="match status" value="1"/>
</dbReference>
<gene>
    <name evidence="5" type="ORF">FVP77_12355</name>
</gene>
<dbReference type="InterPro" id="IPR036849">
    <property type="entry name" value="Enolase-like_C_sf"/>
</dbReference>
<dbReference type="PANTHER" id="PTHR48073:SF2">
    <property type="entry name" value="O-SUCCINYLBENZOATE SYNTHASE"/>
    <property type="match status" value="1"/>
</dbReference>
<proteinExistence type="inferred from homology"/>
<evidence type="ECO:0000313" key="5">
    <source>
        <dbReference type="EMBL" id="TXK09690.1"/>
    </source>
</evidence>
<keyword evidence="3" id="KW-0413">Isomerase</keyword>
<dbReference type="SFLD" id="SFLDG00180">
    <property type="entry name" value="muconate_cycloisomerase"/>
    <property type="match status" value="1"/>
</dbReference>
<dbReference type="SFLD" id="SFLDS00001">
    <property type="entry name" value="Enolase"/>
    <property type="match status" value="1"/>
</dbReference>
<evidence type="ECO:0000256" key="2">
    <source>
        <dbReference type="ARBA" id="ARBA00022723"/>
    </source>
</evidence>
<sequence>MTMAAPDPAGDDRTITGLRVEVTTALLKAPFVTSVRRADAAQIVVVEARDAAGRVGMGEAAVSWRVTGESPQSVTAAVAGPLSDVVVGRVPHDRTLTQDIAAAVWGNASARNAVECAVAELRSAQTGNAVWQRLGARSPSVRTDRTLSAATPRELAAAAVRHCEEGFGVLKVKVRAADDTVAGVREVRAAVGDGVRLRIDANQAWTADEAIRVIREMERAGVDLEFVEQPVAADDLPALAAVAAAVETPVMADESVRTAADVRTMAERTSVALVNIKLAKTGGLAAAERAAAVAREHGIGVVVGCMLEGPVGITAAAGFAAAIAPEVVHDLDGAHWLAEPPLTDRTATFRGDTILLPTAPEDR</sequence>
<keyword evidence="6" id="KW-1185">Reference proteome</keyword>
<dbReference type="SUPFAM" id="SSF51604">
    <property type="entry name" value="Enolase C-terminal domain-like"/>
    <property type="match status" value="1"/>
</dbReference>
<dbReference type="OrthoDB" id="9774531at2"/>
<dbReference type="Pfam" id="PF13378">
    <property type="entry name" value="MR_MLE_C"/>
    <property type="match status" value="1"/>
</dbReference>
<name>A0A5C8HWC2_9MICO</name>
<dbReference type="EMBL" id="VRSV01000002">
    <property type="protein sequence ID" value="TXK09690.1"/>
    <property type="molecule type" value="Genomic_DNA"/>
</dbReference>
<dbReference type="InterPro" id="IPR029065">
    <property type="entry name" value="Enolase_C-like"/>
</dbReference>
<dbReference type="Proteomes" id="UP000321034">
    <property type="component" value="Unassembled WGS sequence"/>
</dbReference>
<dbReference type="AlphaFoldDB" id="A0A5C8HWC2"/>
<organism evidence="5 6">
    <name type="scientific">Microbacterium hatanonis</name>
    <dbReference type="NCBI Taxonomy" id="404366"/>
    <lineage>
        <taxon>Bacteria</taxon>
        <taxon>Bacillati</taxon>
        <taxon>Actinomycetota</taxon>
        <taxon>Actinomycetes</taxon>
        <taxon>Micrococcales</taxon>
        <taxon>Microbacteriaceae</taxon>
        <taxon>Microbacterium</taxon>
    </lineage>
</organism>
<comment type="similarity">
    <text evidence="1">Belongs to the mandelate racemase/muconate lactonizing enzyme family.</text>
</comment>
<dbReference type="Gene3D" id="3.30.390.10">
    <property type="entry name" value="Enolase-like, N-terminal domain"/>
    <property type="match status" value="1"/>
</dbReference>
<comment type="caution">
    <text evidence="5">The sequence shown here is derived from an EMBL/GenBank/DDBJ whole genome shotgun (WGS) entry which is preliminary data.</text>
</comment>
<keyword evidence="2" id="KW-0479">Metal-binding</keyword>
<evidence type="ECO:0000313" key="6">
    <source>
        <dbReference type="Proteomes" id="UP000321034"/>
    </source>
</evidence>
<evidence type="ECO:0000256" key="3">
    <source>
        <dbReference type="ARBA" id="ARBA00023235"/>
    </source>
</evidence>
<protein>
    <submittedName>
        <fullName evidence="5">Dipeptide epimerase</fullName>
    </submittedName>
</protein>
<dbReference type="GO" id="GO:0046872">
    <property type="term" value="F:metal ion binding"/>
    <property type="evidence" value="ECO:0007669"/>
    <property type="project" value="UniProtKB-KW"/>
</dbReference>
<accession>A0A5C8HWC2</accession>
<dbReference type="Gene3D" id="3.20.20.120">
    <property type="entry name" value="Enolase-like C-terminal domain"/>
    <property type="match status" value="1"/>
</dbReference>
<dbReference type="InterPro" id="IPR013342">
    <property type="entry name" value="Mandelate_racemase_C"/>
</dbReference>
<dbReference type="InterPro" id="IPR029017">
    <property type="entry name" value="Enolase-like_N"/>
</dbReference>